<organism evidence="1 2">
    <name type="scientific">Paracoccus alcaliphilus</name>
    <dbReference type="NCBI Taxonomy" id="34002"/>
    <lineage>
        <taxon>Bacteria</taxon>
        <taxon>Pseudomonadati</taxon>
        <taxon>Pseudomonadota</taxon>
        <taxon>Alphaproteobacteria</taxon>
        <taxon>Rhodobacterales</taxon>
        <taxon>Paracoccaceae</taxon>
        <taxon>Paracoccus</taxon>
    </lineage>
</organism>
<dbReference type="Gene3D" id="3.90.550.10">
    <property type="entry name" value="Spore Coat Polysaccharide Biosynthesis Protein SpsA, Chain A"/>
    <property type="match status" value="1"/>
</dbReference>
<name>A0A1H8N9Z9_9RHOB</name>
<protein>
    <recommendedName>
        <fullName evidence="3">Glycosyltransferase like family protein</fullName>
    </recommendedName>
</protein>
<dbReference type="Proteomes" id="UP000199054">
    <property type="component" value="Unassembled WGS sequence"/>
</dbReference>
<dbReference type="OrthoDB" id="7851643at2"/>
<proteinExistence type="predicted"/>
<sequence length="284" mass="32773">MIVNGGNQDVAGRLGVRYLTEPVDHDILFSFVTLVANQDSYDRFLESAEGRGFNPDNSEFLALDNRNGNQFDGYDAMRRTVVEAKGRYIVFTHDDVEFHRDGAAELEARLGELSALDPDWTIAGNSGGIRYRRGKNYLTQHIDDPHQLGMRVEAPVLVETLDENFFIIRRDRPVLNSYDLRGFHLYASDLCRISEIMGGRAYVIPFLLRHHSGGKIDESFLPCRERFARKYRRYFIGRNLQATVTEFRFGLFGLREGWNETPQSRWDYLKRNVYASDTVRNVSK</sequence>
<accession>A0A1H8N9Z9</accession>
<evidence type="ECO:0008006" key="3">
    <source>
        <dbReference type="Google" id="ProtNLM"/>
    </source>
</evidence>
<dbReference type="RefSeq" id="WP_139208269.1">
    <property type="nucleotide sequence ID" value="NZ_CP067124.1"/>
</dbReference>
<reference evidence="1 2" key="1">
    <citation type="submission" date="2016-10" db="EMBL/GenBank/DDBJ databases">
        <authorList>
            <person name="de Groot N.N."/>
        </authorList>
    </citation>
    <scope>NUCLEOTIDE SEQUENCE [LARGE SCALE GENOMIC DNA]</scope>
    <source>
        <strain evidence="1 2">DSM 8512</strain>
    </source>
</reference>
<evidence type="ECO:0000313" key="1">
    <source>
        <dbReference type="EMBL" id="SEO26440.1"/>
    </source>
</evidence>
<dbReference type="InterPro" id="IPR029044">
    <property type="entry name" value="Nucleotide-diphossugar_trans"/>
</dbReference>
<dbReference type="STRING" id="34002.SAMN04489859_105514"/>
<keyword evidence="2" id="KW-1185">Reference proteome</keyword>
<dbReference type="EMBL" id="FODE01000055">
    <property type="protein sequence ID" value="SEO26440.1"/>
    <property type="molecule type" value="Genomic_DNA"/>
</dbReference>
<gene>
    <name evidence="1" type="ORF">SAMN04489859_105514</name>
</gene>
<dbReference type="AlphaFoldDB" id="A0A1H8N9Z9"/>
<evidence type="ECO:0000313" key="2">
    <source>
        <dbReference type="Proteomes" id="UP000199054"/>
    </source>
</evidence>